<keyword evidence="2" id="KW-1133">Transmembrane helix</keyword>
<dbReference type="Pfam" id="PF06367">
    <property type="entry name" value="Drf_FH3"/>
    <property type="match status" value="1"/>
</dbReference>
<dbReference type="STRING" id="8022.A0A060XYJ9"/>
<evidence type="ECO:0000259" key="3">
    <source>
        <dbReference type="SMART" id="SM01139"/>
    </source>
</evidence>
<gene>
    <name evidence="4" type="ORF">GSONMT00008381001</name>
</gene>
<feature type="domain" description="Formin FH3" evidence="3">
    <location>
        <begin position="2"/>
        <end position="131"/>
    </location>
</feature>
<organism evidence="4 5">
    <name type="scientific">Oncorhynchus mykiss</name>
    <name type="common">Rainbow trout</name>
    <name type="synonym">Salmo gairdneri</name>
    <dbReference type="NCBI Taxonomy" id="8022"/>
    <lineage>
        <taxon>Eukaryota</taxon>
        <taxon>Metazoa</taxon>
        <taxon>Chordata</taxon>
        <taxon>Craniata</taxon>
        <taxon>Vertebrata</taxon>
        <taxon>Euteleostomi</taxon>
        <taxon>Actinopterygii</taxon>
        <taxon>Neopterygii</taxon>
        <taxon>Teleostei</taxon>
        <taxon>Protacanthopterygii</taxon>
        <taxon>Salmoniformes</taxon>
        <taxon>Salmonidae</taxon>
        <taxon>Salmoninae</taxon>
        <taxon>Oncorhynchus</taxon>
    </lineage>
</organism>
<dbReference type="GO" id="GO:0003779">
    <property type="term" value="F:actin binding"/>
    <property type="evidence" value="ECO:0007669"/>
    <property type="project" value="InterPro"/>
</dbReference>
<dbReference type="SMART" id="SM01139">
    <property type="entry name" value="Drf_FH3"/>
    <property type="match status" value="1"/>
</dbReference>
<proteinExistence type="predicted"/>
<dbReference type="Gene3D" id="1.10.238.150">
    <property type="entry name" value="Formin, FH3 diaphanous domain"/>
    <property type="match status" value="1"/>
</dbReference>
<dbReference type="SUPFAM" id="SSF48371">
    <property type="entry name" value="ARM repeat"/>
    <property type="match status" value="1"/>
</dbReference>
<dbReference type="AlphaFoldDB" id="A0A060XYJ9"/>
<evidence type="ECO:0000256" key="2">
    <source>
        <dbReference type="SAM" id="Phobius"/>
    </source>
</evidence>
<dbReference type="InterPro" id="IPR051412">
    <property type="entry name" value="Formin_Homology_Diaphanous_sf"/>
</dbReference>
<name>A0A060XYJ9_ONCMY</name>
<evidence type="ECO:0000313" key="4">
    <source>
        <dbReference type="EMBL" id="CDQ84342.1"/>
    </source>
</evidence>
<dbReference type="GO" id="GO:0030041">
    <property type="term" value="P:actin filament polymerization"/>
    <property type="evidence" value="ECO:0007669"/>
    <property type="project" value="TreeGrafter"/>
</dbReference>
<protein>
    <recommendedName>
        <fullName evidence="3">Formin FH3 domain-containing protein</fullName>
    </recommendedName>
</protein>
<dbReference type="PANTHER" id="PTHR45691:SF3">
    <property type="entry name" value="PROTEIN DIAPHANOUS HOMOLOG 2"/>
    <property type="match status" value="1"/>
</dbReference>
<dbReference type="EMBL" id="FR906414">
    <property type="protein sequence ID" value="CDQ84342.1"/>
    <property type="molecule type" value="Genomic_DNA"/>
</dbReference>
<dbReference type="PANTHER" id="PTHR45691">
    <property type="entry name" value="PROTEIN DIAPHANOUS"/>
    <property type="match status" value="1"/>
</dbReference>
<feature type="region of interest" description="Disordered" evidence="1">
    <location>
        <begin position="197"/>
        <end position="218"/>
    </location>
</feature>
<dbReference type="InterPro" id="IPR016024">
    <property type="entry name" value="ARM-type_fold"/>
</dbReference>
<accession>A0A060XYJ9</accession>
<dbReference type="Proteomes" id="UP000193380">
    <property type="component" value="Unassembled WGS sequence"/>
</dbReference>
<dbReference type="FunFam" id="1.10.238.150:FF:000002">
    <property type="entry name" value="protein diaphanous homolog 2 isoform X2"/>
    <property type="match status" value="1"/>
</dbReference>
<reference evidence="4" key="2">
    <citation type="submission" date="2014-03" db="EMBL/GenBank/DDBJ databases">
        <authorList>
            <person name="Genoscope - CEA"/>
        </authorList>
    </citation>
    <scope>NUCLEOTIDE SEQUENCE</scope>
</reference>
<evidence type="ECO:0000313" key="5">
    <source>
        <dbReference type="Proteomes" id="UP000193380"/>
    </source>
</evidence>
<sequence length="218" mass="25183">MVGFIREEFEDKGHIDCTAVYFSFIKSLVFFCMMPSTFSLILYKQKGHAVIYLNHLLTDMGEVYHLLSNMVKDTGSETYFLSILQHLLLIRNDYYIRPQYYKVIEECVSQVVLHRSGMDPDFGYRERLDVDFTHLIDQCVDKAKVDESDLKAAEFSKKFDEEFSARQDAQAESQKKEEKIKELEGQICNLKTQVMTTEEGGGHAHHNPKLQSEATCSP</sequence>
<feature type="transmembrane region" description="Helical" evidence="2">
    <location>
        <begin position="20"/>
        <end position="43"/>
    </location>
</feature>
<dbReference type="GO" id="GO:0005884">
    <property type="term" value="C:actin filament"/>
    <property type="evidence" value="ECO:0007669"/>
    <property type="project" value="TreeGrafter"/>
</dbReference>
<evidence type="ECO:0000256" key="1">
    <source>
        <dbReference type="SAM" id="MobiDB-lite"/>
    </source>
</evidence>
<keyword evidence="2" id="KW-0472">Membrane</keyword>
<dbReference type="PaxDb" id="8022-A0A060XYJ9"/>
<feature type="compositionally biased region" description="Polar residues" evidence="1">
    <location>
        <begin position="209"/>
        <end position="218"/>
    </location>
</feature>
<dbReference type="InterPro" id="IPR010472">
    <property type="entry name" value="FH3_dom"/>
</dbReference>
<reference evidence="4" key="1">
    <citation type="journal article" date="2014" name="Nat. Commun.">
        <title>The rainbow trout genome provides novel insights into evolution after whole-genome duplication in vertebrates.</title>
        <authorList>
            <person name="Berthelot C."/>
            <person name="Brunet F."/>
            <person name="Chalopin D."/>
            <person name="Juanchich A."/>
            <person name="Bernard M."/>
            <person name="Noel B."/>
            <person name="Bento P."/>
            <person name="Da Silva C."/>
            <person name="Labadie K."/>
            <person name="Alberti A."/>
            <person name="Aury J.M."/>
            <person name="Louis A."/>
            <person name="Dehais P."/>
            <person name="Bardou P."/>
            <person name="Montfort J."/>
            <person name="Klopp C."/>
            <person name="Cabau C."/>
            <person name="Gaspin C."/>
            <person name="Thorgaard G.H."/>
            <person name="Boussaha M."/>
            <person name="Quillet E."/>
            <person name="Guyomard R."/>
            <person name="Galiana D."/>
            <person name="Bobe J."/>
            <person name="Volff J.N."/>
            <person name="Genet C."/>
            <person name="Wincker P."/>
            <person name="Jaillon O."/>
            <person name="Roest Crollius H."/>
            <person name="Guiguen Y."/>
        </authorList>
    </citation>
    <scope>NUCLEOTIDE SEQUENCE [LARGE SCALE GENOMIC DNA]</scope>
</reference>
<keyword evidence="2" id="KW-0812">Transmembrane</keyword>